<sequence length="112" mass="12802">MNKIINLSDHSNDSHLNFFNSQQQQQIIDALSMKSLDKITCKTSTFDAIIKKFSTMKDNDEFLAKACVDLGVVEYAKSTSYSKYYKDEMKAVLSSAIYFGNYQKNDSNTDRN</sequence>
<dbReference type="EMBL" id="JAEPRE010000203">
    <property type="protein sequence ID" value="KAG2230424.1"/>
    <property type="molecule type" value="Genomic_DNA"/>
</dbReference>
<gene>
    <name evidence="1" type="ORF">INT48_007266</name>
</gene>
<evidence type="ECO:0000313" key="1">
    <source>
        <dbReference type="EMBL" id="KAG2230424.1"/>
    </source>
</evidence>
<reference evidence="1" key="1">
    <citation type="submission" date="2021-01" db="EMBL/GenBank/DDBJ databases">
        <title>Metabolic potential, ecology and presence of endohyphal bacteria is reflected in genomic diversity of Mucoromycotina.</title>
        <authorList>
            <person name="Muszewska A."/>
            <person name="Okrasinska A."/>
            <person name="Steczkiewicz K."/>
            <person name="Drgas O."/>
            <person name="Orlowska M."/>
            <person name="Perlinska-Lenart U."/>
            <person name="Aleksandrzak-Piekarczyk T."/>
            <person name="Szatraj K."/>
            <person name="Zielenkiewicz U."/>
            <person name="Pilsyk S."/>
            <person name="Malc E."/>
            <person name="Mieczkowski P."/>
            <person name="Kruszewska J.S."/>
            <person name="Biernat P."/>
            <person name="Pawlowska J."/>
        </authorList>
    </citation>
    <scope>NUCLEOTIDE SEQUENCE</scope>
    <source>
        <strain evidence="1">WA0000018081</strain>
    </source>
</reference>
<proteinExistence type="predicted"/>
<accession>A0A8H7VX57</accession>
<dbReference type="Proteomes" id="UP000613177">
    <property type="component" value="Unassembled WGS sequence"/>
</dbReference>
<protein>
    <submittedName>
        <fullName evidence="1">Uncharacterized protein</fullName>
    </submittedName>
</protein>
<evidence type="ECO:0000313" key="2">
    <source>
        <dbReference type="Proteomes" id="UP000613177"/>
    </source>
</evidence>
<dbReference type="AlphaFoldDB" id="A0A8H7VX57"/>
<comment type="caution">
    <text evidence="1">The sequence shown here is derived from an EMBL/GenBank/DDBJ whole genome shotgun (WGS) entry which is preliminary data.</text>
</comment>
<name>A0A8H7VX57_9FUNG</name>
<keyword evidence="2" id="KW-1185">Reference proteome</keyword>
<organism evidence="1 2">
    <name type="scientific">Thamnidium elegans</name>
    <dbReference type="NCBI Taxonomy" id="101142"/>
    <lineage>
        <taxon>Eukaryota</taxon>
        <taxon>Fungi</taxon>
        <taxon>Fungi incertae sedis</taxon>
        <taxon>Mucoromycota</taxon>
        <taxon>Mucoromycotina</taxon>
        <taxon>Mucoromycetes</taxon>
        <taxon>Mucorales</taxon>
        <taxon>Mucorineae</taxon>
        <taxon>Mucoraceae</taxon>
        <taxon>Thamnidium</taxon>
    </lineage>
</organism>